<feature type="repeat" description="ANK" evidence="3">
    <location>
        <begin position="227"/>
        <end position="259"/>
    </location>
</feature>
<feature type="region of interest" description="Disordered" evidence="4">
    <location>
        <begin position="1"/>
        <end position="36"/>
    </location>
</feature>
<dbReference type="STRING" id="1054147.F4QBV6"/>
<keyword evidence="6" id="KW-1185">Reference proteome</keyword>
<evidence type="ECO:0000313" key="5">
    <source>
        <dbReference type="EMBL" id="EGG14694.1"/>
    </source>
</evidence>
<dbReference type="PROSITE" id="PS50297">
    <property type="entry name" value="ANK_REP_REGION"/>
    <property type="match status" value="3"/>
</dbReference>
<protein>
    <submittedName>
        <fullName evidence="5">Ankyrin 2,3/unc44</fullName>
    </submittedName>
</protein>
<sequence>MAKQETTLNYDEHDVHPSNYLLTNPTTPPSSLTNQSSYDLKKGGSVNISLPTRLIRAVYNNNFAEIDQLLNTQPDMVNIAEPINGYTPLMLAAENPNDQISYLVCKRLIEAGALIKVMTKRGHTPFGQACSFGNLKAAQYMAAVDQSLIDEILPVPPIVVAAEKGHLKVVQWLVESGAYINAQCVKASMGNKGITCLHQASCKGHLDIVQFLVERYNFPIEDCSNKLSCTSLYLAIEQNQLAIAEYLLQRGANPNTPRSDGVSGLAIASFKGYTDMVQLIIKYNANPNQQTLSGLTALDYAIKQGHQSIVQLLLPITKSNNTNTTNYTTTTTTTTPLKSNNNNNNNNDTIFAKPAPKIPSSMIMNNHKI</sequence>
<evidence type="ECO:0000256" key="2">
    <source>
        <dbReference type="ARBA" id="ARBA00023043"/>
    </source>
</evidence>
<dbReference type="Proteomes" id="UP000007797">
    <property type="component" value="Unassembled WGS sequence"/>
</dbReference>
<keyword evidence="1" id="KW-0677">Repeat</keyword>
<evidence type="ECO:0000256" key="1">
    <source>
        <dbReference type="ARBA" id="ARBA00022737"/>
    </source>
</evidence>
<evidence type="ECO:0000256" key="3">
    <source>
        <dbReference type="PROSITE-ProRule" id="PRU00023"/>
    </source>
</evidence>
<feature type="repeat" description="ANK" evidence="3">
    <location>
        <begin position="192"/>
        <end position="215"/>
    </location>
</feature>
<evidence type="ECO:0000313" key="6">
    <source>
        <dbReference type="Proteomes" id="UP000007797"/>
    </source>
</evidence>
<dbReference type="GeneID" id="14866725"/>
<dbReference type="PANTHER" id="PTHR24198">
    <property type="entry name" value="ANKYRIN REPEAT AND PROTEIN KINASE DOMAIN-CONTAINING PROTEIN"/>
    <property type="match status" value="1"/>
</dbReference>
<keyword evidence="2 3" id="KW-0040">ANK repeat</keyword>
<dbReference type="Pfam" id="PF12796">
    <property type="entry name" value="Ank_2"/>
    <property type="match status" value="2"/>
</dbReference>
<dbReference type="SMART" id="SM00248">
    <property type="entry name" value="ANK"/>
    <property type="match status" value="8"/>
</dbReference>
<dbReference type="PRINTS" id="PR01415">
    <property type="entry name" value="ANKYRIN"/>
</dbReference>
<dbReference type="PANTHER" id="PTHR24198:SF185">
    <property type="entry name" value="ANKYRIN-3"/>
    <property type="match status" value="1"/>
</dbReference>
<reference evidence="6" key="1">
    <citation type="journal article" date="2011" name="Genome Res.">
        <title>Phylogeny-wide analysis of social amoeba genomes highlights ancient origins for complex intercellular communication.</title>
        <authorList>
            <person name="Heidel A.J."/>
            <person name="Lawal H.M."/>
            <person name="Felder M."/>
            <person name="Schilde C."/>
            <person name="Helps N.R."/>
            <person name="Tunggal B."/>
            <person name="Rivero F."/>
            <person name="John U."/>
            <person name="Schleicher M."/>
            <person name="Eichinger L."/>
            <person name="Platzer M."/>
            <person name="Noegel A.A."/>
            <person name="Schaap P."/>
            <person name="Gloeckner G."/>
        </authorList>
    </citation>
    <scope>NUCLEOTIDE SEQUENCE [LARGE SCALE GENOMIC DNA]</scope>
    <source>
        <strain evidence="6">SH3</strain>
    </source>
</reference>
<dbReference type="OrthoDB" id="194358at2759"/>
<feature type="repeat" description="ANK" evidence="3">
    <location>
        <begin position="84"/>
        <end position="120"/>
    </location>
</feature>
<dbReference type="InterPro" id="IPR002110">
    <property type="entry name" value="Ankyrin_rpt"/>
</dbReference>
<dbReference type="RefSeq" id="XP_004351202.1">
    <property type="nucleotide sequence ID" value="XM_004351150.1"/>
</dbReference>
<feature type="compositionally biased region" description="Low complexity" evidence="4">
    <location>
        <begin position="328"/>
        <end position="349"/>
    </location>
</feature>
<feature type="region of interest" description="Disordered" evidence="4">
    <location>
        <begin position="328"/>
        <end position="356"/>
    </location>
</feature>
<dbReference type="AlphaFoldDB" id="F4QBV6"/>
<dbReference type="SUPFAM" id="SSF48403">
    <property type="entry name" value="Ankyrin repeat"/>
    <property type="match status" value="1"/>
</dbReference>
<name>F4QBV6_CACFS</name>
<organism evidence="5 6">
    <name type="scientific">Cavenderia fasciculata</name>
    <name type="common">Slime mold</name>
    <name type="synonym">Dictyostelium fasciculatum</name>
    <dbReference type="NCBI Taxonomy" id="261658"/>
    <lineage>
        <taxon>Eukaryota</taxon>
        <taxon>Amoebozoa</taxon>
        <taxon>Evosea</taxon>
        <taxon>Eumycetozoa</taxon>
        <taxon>Dictyostelia</taxon>
        <taxon>Acytosteliales</taxon>
        <taxon>Cavenderiaceae</taxon>
        <taxon>Cavenderia</taxon>
    </lineage>
</organism>
<dbReference type="PROSITE" id="PS50088">
    <property type="entry name" value="ANK_REPEAT"/>
    <property type="match status" value="5"/>
</dbReference>
<accession>F4QBV6</accession>
<proteinExistence type="predicted"/>
<dbReference type="Pfam" id="PF13637">
    <property type="entry name" value="Ank_4"/>
    <property type="match status" value="1"/>
</dbReference>
<dbReference type="InterPro" id="IPR036770">
    <property type="entry name" value="Ankyrin_rpt-contain_sf"/>
</dbReference>
<feature type="compositionally biased region" description="Low complexity" evidence="4">
    <location>
        <begin position="17"/>
        <end position="34"/>
    </location>
</feature>
<dbReference type="KEGG" id="dfa:DFA_10952"/>
<dbReference type="EMBL" id="GL883028">
    <property type="protein sequence ID" value="EGG14694.1"/>
    <property type="molecule type" value="Genomic_DNA"/>
</dbReference>
<dbReference type="Gene3D" id="1.25.40.20">
    <property type="entry name" value="Ankyrin repeat-containing domain"/>
    <property type="match status" value="3"/>
</dbReference>
<evidence type="ECO:0000256" key="4">
    <source>
        <dbReference type="SAM" id="MobiDB-lite"/>
    </source>
</evidence>
<feature type="repeat" description="ANK" evidence="3">
    <location>
        <begin position="293"/>
        <end position="314"/>
    </location>
</feature>
<gene>
    <name evidence="5" type="ORF">DFA_10952</name>
</gene>
<feature type="repeat" description="ANK" evidence="3">
    <location>
        <begin position="260"/>
        <end position="292"/>
    </location>
</feature>